<keyword evidence="3" id="KW-1003">Cell membrane</keyword>
<comment type="subcellular location">
    <subcellularLocation>
        <location evidence="1">Cell membrane</location>
        <topology evidence="1">Multi-pass membrane protein</topology>
    </subcellularLocation>
</comment>
<feature type="transmembrane region" description="Helical" evidence="7">
    <location>
        <begin position="224"/>
        <end position="251"/>
    </location>
</feature>
<evidence type="ECO:0000256" key="6">
    <source>
        <dbReference type="ARBA" id="ARBA00023136"/>
    </source>
</evidence>
<dbReference type="InterPro" id="IPR011701">
    <property type="entry name" value="MFS"/>
</dbReference>
<evidence type="ECO:0000313" key="9">
    <source>
        <dbReference type="EMBL" id="MBU5675246.1"/>
    </source>
</evidence>
<evidence type="ECO:0000259" key="8">
    <source>
        <dbReference type="PROSITE" id="PS50850"/>
    </source>
</evidence>
<feature type="transmembrane region" description="Helical" evidence="7">
    <location>
        <begin position="170"/>
        <end position="190"/>
    </location>
</feature>
<organism evidence="9 10">
    <name type="scientific">Alkaliphilus flagellatus</name>
    <dbReference type="NCBI Taxonomy" id="2841507"/>
    <lineage>
        <taxon>Bacteria</taxon>
        <taxon>Bacillati</taxon>
        <taxon>Bacillota</taxon>
        <taxon>Clostridia</taxon>
        <taxon>Peptostreptococcales</taxon>
        <taxon>Natronincolaceae</taxon>
        <taxon>Alkaliphilus</taxon>
    </lineage>
</organism>
<feature type="transmembrane region" description="Helical" evidence="7">
    <location>
        <begin position="143"/>
        <end position="164"/>
    </location>
</feature>
<feature type="transmembrane region" description="Helical" evidence="7">
    <location>
        <begin position="357"/>
        <end position="379"/>
    </location>
</feature>
<dbReference type="PANTHER" id="PTHR43266:SF9">
    <property type="entry name" value="PERMEASE, MAJOR FACILITATOR SUPERFAMILY-RELATED"/>
    <property type="match status" value="1"/>
</dbReference>
<feature type="transmembrane region" description="Helical" evidence="7">
    <location>
        <begin position="318"/>
        <end position="345"/>
    </location>
</feature>
<dbReference type="Proteomes" id="UP000779508">
    <property type="component" value="Unassembled WGS sequence"/>
</dbReference>
<name>A0ABS6FYD4_9FIRM</name>
<feature type="domain" description="Major facilitator superfamily (MFS) profile" evidence="8">
    <location>
        <begin position="13"/>
        <end position="410"/>
    </location>
</feature>
<keyword evidence="10" id="KW-1185">Reference proteome</keyword>
<feature type="transmembrane region" description="Helical" evidence="7">
    <location>
        <begin position="294"/>
        <end position="312"/>
    </location>
</feature>
<feature type="transmembrane region" description="Helical" evidence="7">
    <location>
        <begin position="263"/>
        <end position="282"/>
    </location>
</feature>
<feature type="transmembrane region" description="Helical" evidence="7">
    <location>
        <begin position="78"/>
        <end position="97"/>
    </location>
</feature>
<dbReference type="InterPro" id="IPR020846">
    <property type="entry name" value="MFS_dom"/>
</dbReference>
<feature type="transmembrane region" description="Helical" evidence="7">
    <location>
        <begin position="47"/>
        <end position="71"/>
    </location>
</feature>
<evidence type="ECO:0000313" key="10">
    <source>
        <dbReference type="Proteomes" id="UP000779508"/>
    </source>
</evidence>
<feature type="transmembrane region" description="Helical" evidence="7">
    <location>
        <begin position="385"/>
        <end position="404"/>
    </location>
</feature>
<evidence type="ECO:0000256" key="4">
    <source>
        <dbReference type="ARBA" id="ARBA00022692"/>
    </source>
</evidence>
<evidence type="ECO:0000256" key="2">
    <source>
        <dbReference type="ARBA" id="ARBA00022448"/>
    </source>
</evidence>
<keyword evidence="2" id="KW-0813">Transport</keyword>
<evidence type="ECO:0000256" key="5">
    <source>
        <dbReference type="ARBA" id="ARBA00022989"/>
    </source>
</evidence>
<gene>
    <name evidence="9" type="ORF">KQI88_02290</name>
</gene>
<dbReference type="Pfam" id="PF07690">
    <property type="entry name" value="MFS_1"/>
    <property type="match status" value="1"/>
</dbReference>
<dbReference type="EMBL" id="JAHLQK010000001">
    <property type="protein sequence ID" value="MBU5675246.1"/>
    <property type="molecule type" value="Genomic_DNA"/>
</dbReference>
<feature type="transmembrane region" description="Helical" evidence="7">
    <location>
        <begin position="103"/>
        <end position="122"/>
    </location>
</feature>
<feature type="transmembrane region" description="Helical" evidence="7">
    <location>
        <begin position="14"/>
        <end position="35"/>
    </location>
</feature>
<reference evidence="9 10" key="1">
    <citation type="submission" date="2021-06" db="EMBL/GenBank/DDBJ databases">
        <authorList>
            <person name="Sun Q."/>
            <person name="Li D."/>
        </authorList>
    </citation>
    <scope>NUCLEOTIDE SEQUENCE [LARGE SCALE GENOMIC DNA]</scope>
    <source>
        <strain evidence="9 10">MSJ-5</strain>
    </source>
</reference>
<proteinExistence type="predicted"/>
<evidence type="ECO:0000256" key="1">
    <source>
        <dbReference type="ARBA" id="ARBA00004651"/>
    </source>
</evidence>
<evidence type="ECO:0000256" key="3">
    <source>
        <dbReference type="ARBA" id="ARBA00022475"/>
    </source>
</evidence>
<dbReference type="CDD" id="cd06173">
    <property type="entry name" value="MFS_MefA_like"/>
    <property type="match status" value="1"/>
</dbReference>
<accession>A0ABS6FYD4</accession>
<dbReference type="PROSITE" id="PS50850">
    <property type="entry name" value="MFS"/>
    <property type="match status" value="1"/>
</dbReference>
<comment type="caution">
    <text evidence="9">The sequence shown here is derived from an EMBL/GenBank/DDBJ whole genome shotgun (WGS) entry which is preliminary data.</text>
</comment>
<protein>
    <submittedName>
        <fullName evidence="9">MFS transporter</fullName>
    </submittedName>
</protein>
<keyword evidence="4 7" id="KW-0812">Transmembrane</keyword>
<evidence type="ECO:0000256" key="7">
    <source>
        <dbReference type="SAM" id="Phobius"/>
    </source>
</evidence>
<keyword evidence="6 7" id="KW-0472">Membrane</keyword>
<dbReference type="PANTHER" id="PTHR43266">
    <property type="entry name" value="MACROLIDE-EFFLUX PROTEIN"/>
    <property type="match status" value="1"/>
</dbReference>
<keyword evidence="5 7" id="KW-1133">Transmembrane helix</keyword>
<sequence length="414" mass="44835">MIIMKKTALFKKDFALVVIGQIISLFGNSILRFALPLYLLRQTGSAALFGVVTACSFLPMIVLSLLGGVLADRVNKRNIMVVLDFFTAVLIFVFSVVLEMLPLVPLFILILMMLYGIQGAYQPAVQASIPLLVPMEQLMSANAVINQVNALANLLGPIIGGILFSTWGLSPILLISCICFMLSAVMEIFIRIPHQKKPIETGVLTIVREDLTDSLRFIRTEKPVLFRVMGLLVLFNLFLSAMLIIGLPVLITKTLGMSDRLFGYSQGALAAGGLAGGILAGLLGNKLDVKKSHLLLLMCACGVLPMGLTLLFQSPPFISYLIISVMSFFLMTASTMFSVQILSFVQAQTPPQLVGKVISCLLALSMCAQPIGQALYGILFQQFNAIPWIVVLGAALISCMIAIYSKSTFGTLSE</sequence>